<dbReference type="AlphaFoldDB" id="A0A927F718"/>
<protein>
    <recommendedName>
        <fullName evidence="4">Lipoprotein</fullName>
    </recommendedName>
</protein>
<feature type="chain" id="PRO_5037289603" description="Lipoprotein" evidence="1">
    <location>
        <begin position="25"/>
        <end position="49"/>
    </location>
</feature>
<proteinExistence type="predicted"/>
<evidence type="ECO:0000313" key="3">
    <source>
        <dbReference type="Proteomes" id="UP000622317"/>
    </source>
</evidence>
<organism evidence="2 3">
    <name type="scientific">Pelagicoccus enzymogenes</name>
    <dbReference type="NCBI Taxonomy" id="2773457"/>
    <lineage>
        <taxon>Bacteria</taxon>
        <taxon>Pseudomonadati</taxon>
        <taxon>Verrucomicrobiota</taxon>
        <taxon>Opitutia</taxon>
        <taxon>Puniceicoccales</taxon>
        <taxon>Pelagicoccaceae</taxon>
        <taxon>Pelagicoccus</taxon>
    </lineage>
</organism>
<evidence type="ECO:0000256" key="1">
    <source>
        <dbReference type="SAM" id="SignalP"/>
    </source>
</evidence>
<dbReference type="Proteomes" id="UP000622317">
    <property type="component" value="Unassembled WGS sequence"/>
</dbReference>
<dbReference type="EMBL" id="JACYFG010000009">
    <property type="protein sequence ID" value="MBD5779618.1"/>
    <property type="molecule type" value="Genomic_DNA"/>
</dbReference>
<evidence type="ECO:0008006" key="4">
    <source>
        <dbReference type="Google" id="ProtNLM"/>
    </source>
</evidence>
<comment type="caution">
    <text evidence="2">The sequence shown here is derived from an EMBL/GenBank/DDBJ whole genome shotgun (WGS) entry which is preliminary data.</text>
</comment>
<reference evidence="2" key="1">
    <citation type="submission" date="2020-09" db="EMBL/GenBank/DDBJ databases">
        <title>Pelagicoccus enzymogenes sp. nov. with an EPS production, isolated from marine sediment.</title>
        <authorList>
            <person name="Feng X."/>
        </authorList>
    </citation>
    <scope>NUCLEOTIDE SEQUENCE</scope>
    <source>
        <strain evidence="2">NFK12</strain>
    </source>
</reference>
<dbReference type="RefSeq" id="WP_191616755.1">
    <property type="nucleotide sequence ID" value="NZ_JACYFG010000009.1"/>
</dbReference>
<evidence type="ECO:0000313" key="2">
    <source>
        <dbReference type="EMBL" id="MBD5779618.1"/>
    </source>
</evidence>
<gene>
    <name evidence="2" type="ORF">IEN85_08930</name>
</gene>
<sequence length="49" mass="5216">MKKFISIILAAASIASLFYVTGCADPDESTIPWSRPKDWEGGVPGMGSN</sequence>
<keyword evidence="3" id="KW-1185">Reference proteome</keyword>
<name>A0A927F718_9BACT</name>
<accession>A0A927F718</accession>
<feature type="signal peptide" evidence="1">
    <location>
        <begin position="1"/>
        <end position="24"/>
    </location>
</feature>
<keyword evidence="1" id="KW-0732">Signal</keyword>